<organism evidence="1">
    <name type="scientific">Anguilla anguilla</name>
    <name type="common">European freshwater eel</name>
    <name type="synonym">Muraena anguilla</name>
    <dbReference type="NCBI Taxonomy" id="7936"/>
    <lineage>
        <taxon>Eukaryota</taxon>
        <taxon>Metazoa</taxon>
        <taxon>Chordata</taxon>
        <taxon>Craniata</taxon>
        <taxon>Vertebrata</taxon>
        <taxon>Euteleostomi</taxon>
        <taxon>Actinopterygii</taxon>
        <taxon>Neopterygii</taxon>
        <taxon>Teleostei</taxon>
        <taxon>Anguilliformes</taxon>
        <taxon>Anguillidae</taxon>
        <taxon>Anguilla</taxon>
    </lineage>
</organism>
<accession>A0A0E9VTG4</accession>
<sequence>MSGELSKSRFGNR</sequence>
<protein>
    <submittedName>
        <fullName evidence="1">Uncharacterized protein</fullName>
    </submittedName>
</protein>
<name>A0A0E9VTG4_ANGAN</name>
<dbReference type="EMBL" id="GBXM01027158">
    <property type="protein sequence ID" value="JAH81419.1"/>
    <property type="molecule type" value="Transcribed_RNA"/>
</dbReference>
<proteinExistence type="predicted"/>
<reference evidence="1" key="1">
    <citation type="submission" date="2014-11" db="EMBL/GenBank/DDBJ databases">
        <authorList>
            <person name="Amaro Gonzalez C."/>
        </authorList>
    </citation>
    <scope>NUCLEOTIDE SEQUENCE</scope>
</reference>
<reference evidence="1" key="2">
    <citation type="journal article" date="2015" name="Fish Shellfish Immunol.">
        <title>Early steps in the European eel (Anguilla anguilla)-Vibrio vulnificus interaction in the gills: Role of the RtxA13 toxin.</title>
        <authorList>
            <person name="Callol A."/>
            <person name="Pajuelo D."/>
            <person name="Ebbesson L."/>
            <person name="Teles M."/>
            <person name="MacKenzie S."/>
            <person name="Amaro C."/>
        </authorList>
    </citation>
    <scope>NUCLEOTIDE SEQUENCE</scope>
</reference>
<evidence type="ECO:0000313" key="1">
    <source>
        <dbReference type="EMBL" id="JAH81419.1"/>
    </source>
</evidence>